<dbReference type="PROSITE" id="PS50835">
    <property type="entry name" value="IG_LIKE"/>
    <property type="match status" value="1"/>
</dbReference>
<dbReference type="InterPro" id="IPR007110">
    <property type="entry name" value="Ig-like_dom"/>
</dbReference>
<dbReference type="AlphaFoldDB" id="G3PE94"/>
<dbReference type="Ensembl" id="ENSGACT00000015949.1">
    <property type="protein sequence ID" value="ENSGACP00000015918.1"/>
    <property type="gene ID" value="ENSGACG00000012031.1"/>
</dbReference>
<reference evidence="2" key="1">
    <citation type="submission" date="2006-01" db="EMBL/GenBank/DDBJ databases">
        <authorList>
            <person name="Lindblad-Toh K."/>
            <person name="Mauceli E."/>
            <person name="Grabherr M."/>
            <person name="Chang J.L."/>
            <person name="Lander E.S."/>
        </authorList>
    </citation>
    <scope>NUCLEOTIDE SEQUENCE [LARGE SCALE GENOMIC DNA]</scope>
</reference>
<feature type="domain" description="Ig-like" evidence="1">
    <location>
        <begin position="107"/>
        <end position="195"/>
    </location>
</feature>
<dbReference type="GO" id="GO:0070374">
    <property type="term" value="P:positive regulation of ERK1 and ERK2 cascade"/>
    <property type="evidence" value="ECO:0007669"/>
    <property type="project" value="TreeGrafter"/>
</dbReference>
<dbReference type="GO" id="GO:0042289">
    <property type="term" value="F:MHC class II protein binding"/>
    <property type="evidence" value="ECO:0007669"/>
    <property type="project" value="TreeGrafter"/>
</dbReference>
<dbReference type="PANTHER" id="PTHR11422">
    <property type="entry name" value="T-CELL SURFACE GLYCOPROTEIN CD4"/>
    <property type="match status" value="1"/>
</dbReference>
<dbReference type="GO" id="GO:1990782">
    <property type="term" value="F:protein tyrosine kinase binding"/>
    <property type="evidence" value="ECO:0007669"/>
    <property type="project" value="TreeGrafter"/>
</dbReference>
<protein>
    <recommendedName>
        <fullName evidence="1">Ig-like domain-containing protein</fullName>
    </recommendedName>
</protein>
<reference evidence="2" key="2">
    <citation type="submission" date="2024-04" db="UniProtKB">
        <authorList>
            <consortium name="Ensembl"/>
        </authorList>
    </citation>
    <scope>IDENTIFICATION</scope>
</reference>
<sequence>MLLLLQAAVRGQTPPVPRFLVRAGDDVTLPSNQDRCNGSTWLHSRSDPAVELVTLGKIKNNALIPEAKTNRLSLTANCSLVIRNVSGEGVGRYTNRHYDEGGKHQGPDGVVSLYVFTMEEKDYGGLVVLSCFVLRFSECEHTVKWHYDGKQTDVTTSHVACEANVTFKAPLHQKSKYYKSLRCEVRDTRSGKTLLFEACSQFSCEQTGTFVKRHLMLFVNQESGNIYCHNMSDMQGI</sequence>
<dbReference type="Gene3D" id="2.60.40.10">
    <property type="entry name" value="Immunoglobulins"/>
    <property type="match status" value="1"/>
</dbReference>
<dbReference type="OMA" id="SHVACEA"/>
<accession>G3PE94</accession>
<proteinExistence type="predicted"/>
<dbReference type="InParanoid" id="G3PE94"/>
<dbReference type="SUPFAM" id="SSF48726">
    <property type="entry name" value="Immunoglobulin"/>
    <property type="match status" value="1"/>
</dbReference>
<dbReference type="GO" id="GO:0042110">
    <property type="term" value="P:T cell activation"/>
    <property type="evidence" value="ECO:0007669"/>
    <property type="project" value="TreeGrafter"/>
</dbReference>
<evidence type="ECO:0000259" key="1">
    <source>
        <dbReference type="PROSITE" id="PS50835"/>
    </source>
</evidence>
<dbReference type="PANTHER" id="PTHR11422:SF5">
    <property type="entry name" value="DIVERSE IMMUNOGLOBULIN DOMAIN-CONTAINING PROTEIN 1.1 ISOFORM X1-RELATED"/>
    <property type="match status" value="1"/>
</dbReference>
<evidence type="ECO:0000313" key="2">
    <source>
        <dbReference type="Ensembl" id="ENSGACP00000015918.1"/>
    </source>
</evidence>
<dbReference type="GO" id="GO:0009897">
    <property type="term" value="C:external side of plasma membrane"/>
    <property type="evidence" value="ECO:0007669"/>
    <property type="project" value="TreeGrafter"/>
</dbReference>
<dbReference type="InterPro" id="IPR036179">
    <property type="entry name" value="Ig-like_dom_sf"/>
</dbReference>
<name>G3PE94_GASAC</name>
<dbReference type="InterPro" id="IPR013783">
    <property type="entry name" value="Ig-like_fold"/>
</dbReference>
<dbReference type="GO" id="GO:0045121">
    <property type="term" value="C:membrane raft"/>
    <property type="evidence" value="ECO:0007669"/>
    <property type="project" value="TreeGrafter"/>
</dbReference>
<organism evidence="2">
    <name type="scientific">Gasterosteus aculeatus</name>
    <name type="common">Three-spined stickleback</name>
    <dbReference type="NCBI Taxonomy" id="69293"/>
    <lineage>
        <taxon>Eukaryota</taxon>
        <taxon>Metazoa</taxon>
        <taxon>Chordata</taxon>
        <taxon>Craniata</taxon>
        <taxon>Vertebrata</taxon>
        <taxon>Euteleostomi</taxon>
        <taxon>Actinopterygii</taxon>
        <taxon>Neopterygii</taxon>
        <taxon>Teleostei</taxon>
        <taxon>Neoteleostei</taxon>
        <taxon>Acanthomorphata</taxon>
        <taxon>Eupercaria</taxon>
        <taxon>Perciformes</taxon>
        <taxon>Cottioidei</taxon>
        <taxon>Gasterosteales</taxon>
        <taxon>Gasterosteidae</taxon>
        <taxon>Gasterosteus</taxon>
    </lineage>
</organism>
<dbReference type="GO" id="GO:0035723">
    <property type="term" value="P:interleukin-15-mediated signaling pathway"/>
    <property type="evidence" value="ECO:0007669"/>
    <property type="project" value="TreeGrafter"/>
</dbReference>